<evidence type="ECO:0000256" key="1">
    <source>
        <dbReference type="SAM" id="MobiDB-lite"/>
    </source>
</evidence>
<dbReference type="RefSeq" id="WP_131497394.1">
    <property type="nucleotide sequence ID" value="NZ_SJKC01000002.1"/>
</dbReference>
<comment type="caution">
    <text evidence="2">The sequence shown here is derived from an EMBL/GenBank/DDBJ whole genome shotgun (WGS) entry which is preliminary data.</text>
</comment>
<name>A0A4R0IZW2_9ACTN</name>
<feature type="compositionally biased region" description="Polar residues" evidence="1">
    <location>
        <begin position="1"/>
        <end position="17"/>
    </location>
</feature>
<accession>A0A4R0IZW2</accession>
<feature type="region of interest" description="Disordered" evidence="1">
    <location>
        <begin position="1"/>
        <end position="58"/>
    </location>
</feature>
<gene>
    <name evidence="2" type="ORF">E0H92_21205</name>
</gene>
<reference evidence="2 3" key="1">
    <citation type="submission" date="2019-02" db="EMBL/GenBank/DDBJ databases">
        <title>Kribbella capetownensis sp. nov. and Kribbella speibonae sp. nov., isolated from soil.</title>
        <authorList>
            <person name="Curtis S.M."/>
            <person name="Norton I."/>
            <person name="Everest G.J."/>
            <person name="Meyers P.R."/>
        </authorList>
    </citation>
    <scope>NUCLEOTIDE SEQUENCE [LARGE SCALE GENOMIC DNA]</scope>
    <source>
        <strain evidence="2 3">YM55</strain>
    </source>
</reference>
<evidence type="ECO:0008006" key="4">
    <source>
        <dbReference type="Google" id="ProtNLM"/>
    </source>
</evidence>
<evidence type="ECO:0000313" key="3">
    <source>
        <dbReference type="Proteomes" id="UP000294225"/>
    </source>
</evidence>
<dbReference type="EMBL" id="SJKC01000002">
    <property type="protein sequence ID" value="TCC38887.1"/>
    <property type="molecule type" value="Genomic_DNA"/>
</dbReference>
<evidence type="ECO:0000313" key="2">
    <source>
        <dbReference type="EMBL" id="TCC38887.1"/>
    </source>
</evidence>
<dbReference type="AlphaFoldDB" id="A0A4R0IZW2"/>
<dbReference type="Proteomes" id="UP000294225">
    <property type="component" value="Unassembled WGS sequence"/>
</dbReference>
<protein>
    <recommendedName>
        <fullName evidence="4">Multi-ubiquitin domain-containing protein</fullName>
    </recommendedName>
</protein>
<proteinExistence type="predicted"/>
<organism evidence="2 3">
    <name type="scientific">Kribbella speibonae</name>
    <dbReference type="NCBI Taxonomy" id="1572660"/>
    <lineage>
        <taxon>Bacteria</taxon>
        <taxon>Bacillati</taxon>
        <taxon>Actinomycetota</taxon>
        <taxon>Actinomycetes</taxon>
        <taxon>Propionibacteriales</taxon>
        <taxon>Kribbellaceae</taxon>
        <taxon>Kribbella</taxon>
    </lineage>
</organism>
<sequence>MTENDTPQNGRTASVETQKAKNPKPGKVPIYIDGTKYHPEGDKLTGTQLRTVPSPPVSSDRDLWLDILDELDQLIEDNQVVYLEPNMRFFTVPRVINPGQVSEA</sequence>